<dbReference type="Gene3D" id="3.40.50.1390">
    <property type="entry name" value="Resolvase, N-terminal catalytic domain"/>
    <property type="match status" value="1"/>
</dbReference>
<dbReference type="SUPFAM" id="SSF53041">
    <property type="entry name" value="Resolvase-like"/>
    <property type="match status" value="1"/>
</dbReference>
<dbReference type="PROSITE" id="PS51736">
    <property type="entry name" value="RECOMBINASES_3"/>
    <property type="match status" value="1"/>
</dbReference>
<accession>A0A1I7AJV0</accession>
<dbReference type="InterPro" id="IPR011109">
    <property type="entry name" value="DNA_bind_recombinase_dom"/>
</dbReference>
<dbReference type="GO" id="GO:0003677">
    <property type="term" value="F:DNA binding"/>
    <property type="evidence" value="ECO:0007669"/>
    <property type="project" value="InterPro"/>
</dbReference>
<dbReference type="AlphaFoldDB" id="A0A1I7AJV0"/>
<organism evidence="3 4">
    <name type="scientific">Lishizhenia tianjinensis</name>
    <dbReference type="NCBI Taxonomy" id="477690"/>
    <lineage>
        <taxon>Bacteria</taxon>
        <taxon>Pseudomonadati</taxon>
        <taxon>Bacteroidota</taxon>
        <taxon>Flavobacteriia</taxon>
        <taxon>Flavobacteriales</taxon>
        <taxon>Crocinitomicaceae</taxon>
        <taxon>Lishizhenia</taxon>
    </lineage>
</organism>
<dbReference type="SMART" id="SM00857">
    <property type="entry name" value="Resolvase"/>
    <property type="match status" value="1"/>
</dbReference>
<evidence type="ECO:0000259" key="2">
    <source>
        <dbReference type="PROSITE" id="PS51736"/>
    </source>
</evidence>
<dbReference type="EMBL" id="FPAS01000003">
    <property type="protein sequence ID" value="SFT75259.1"/>
    <property type="molecule type" value="Genomic_DNA"/>
</dbReference>
<keyword evidence="1" id="KW-0175">Coiled coil</keyword>
<dbReference type="InterPro" id="IPR050639">
    <property type="entry name" value="SSR_resolvase"/>
</dbReference>
<dbReference type="InterPro" id="IPR006119">
    <property type="entry name" value="Resolv_N"/>
</dbReference>
<protein>
    <submittedName>
        <fullName evidence="3">Site-specific DNA recombinase</fullName>
    </submittedName>
</protein>
<name>A0A1I7AJV0_9FLAO</name>
<feature type="domain" description="Resolvase/invertase-type recombinase catalytic" evidence="2">
    <location>
        <begin position="23"/>
        <end position="171"/>
    </location>
</feature>
<reference evidence="3 4" key="1">
    <citation type="submission" date="2016-10" db="EMBL/GenBank/DDBJ databases">
        <authorList>
            <person name="de Groot N.N."/>
        </authorList>
    </citation>
    <scope>NUCLEOTIDE SEQUENCE [LARGE SCALE GENOMIC DNA]</scope>
    <source>
        <strain evidence="3 4">CGMCC 1.7005</strain>
    </source>
</reference>
<dbReference type="Gene3D" id="3.90.1750.20">
    <property type="entry name" value="Putative Large Serine Recombinase, Chain B, Domain 2"/>
    <property type="match status" value="1"/>
</dbReference>
<dbReference type="STRING" id="477690.SAMN05216474_2165"/>
<dbReference type="Pfam" id="PF07508">
    <property type="entry name" value="Recombinase"/>
    <property type="match status" value="1"/>
</dbReference>
<dbReference type="GO" id="GO:0000150">
    <property type="term" value="F:DNA strand exchange activity"/>
    <property type="evidence" value="ECO:0007669"/>
    <property type="project" value="InterPro"/>
</dbReference>
<dbReference type="PANTHER" id="PTHR30461">
    <property type="entry name" value="DNA-INVERTASE FROM LAMBDOID PROPHAGE"/>
    <property type="match status" value="1"/>
</dbReference>
<evidence type="ECO:0000313" key="4">
    <source>
        <dbReference type="Proteomes" id="UP000236454"/>
    </source>
</evidence>
<dbReference type="PANTHER" id="PTHR30461:SF23">
    <property type="entry name" value="DNA RECOMBINASE-RELATED"/>
    <property type="match status" value="1"/>
</dbReference>
<feature type="coiled-coil region" evidence="1">
    <location>
        <begin position="381"/>
        <end position="436"/>
    </location>
</feature>
<evidence type="ECO:0000313" key="3">
    <source>
        <dbReference type="EMBL" id="SFT75259.1"/>
    </source>
</evidence>
<dbReference type="CDD" id="cd00338">
    <property type="entry name" value="Ser_Recombinase"/>
    <property type="match status" value="1"/>
</dbReference>
<dbReference type="Proteomes" id="UP000236454">
    <property type="component" value="Unassembled WGS sequence"/>
</dbReference>
<evidence type="ECO:0000256" key="1">
    <source>
        <dbReference type="SAM" id="Coils"/>
    </source>
</evidence>
<keyword evidence="4" id="KW-1185">Reference proteome</keyword>
<dbReference type="Pfam" id="PF00239">
    <property type="entry name" value="Resolvase"/>
    <property type="match status" value="1"/>
</dbReference>
<sequence length="552" mass="64091">MKDLNLLQQFAPKSDKPLNYGKNAVIYTRVSSAEQEDNTSLGSQKKHCENYARKRDLNVVGYFGGTYESAKTDDRKEFNRMLNFVKRSKNITYVIVYSYERFSRSGINGAQIADDLLKKYGVITLAVTQELDPTTPSGSFQQKILFLFSQMDNEMRREKSMAGMKEMLLEGYWIWEAPRGYIDLNKGGRANERQLVVSDEGKLLRKAFEWKAYKKMSNADITRKLKKMGMKIDERRLNNLFSNPFYCGAITSKMIPDQVIKGHHEPMVPVDLFLTVNGIREENRSQGYTKDPNNENLPLKVFTKCDHCQGTITGYLAKRKGLYYYKCRTRGCKNNRSAKAMHSLFKGMLESFVIAKEELEIIKISLEEQFENFFEQQLNQKKLLKKSLQETLSKIEKIEERYVVGEIDKDMYEKFKKKFQKEQDEIQKELSNTTLNSSNLSKVIDFATNICSNLLKMWEKGDLHTKRAFQEMLFPEGIIYNRKHDRVRTPRINTFFSPIPELARLLKGNKKGDSTFLSEIPHVGWKMGFEPTASGTTIRRSNQLSYNHHVKN</sequence>
<dbReference type="InterPro" id="IPR036162">
    <property type="entry name" value="Resolvase-like_N_sf"/>
</dbReference>
<proteinExistence type="predicted"/>
<dbReference type="InterPro" id="IPR038109">
    <property type="entry name" value="DNA_bind_recomb_sf"/>
</dbReference>
<gene>
    <name evidence="3" type="ORF">SAMN05216474_2165</name>
</gene>